<dbReference type="SMART" id="SM00448">
    <property type="entry name" value="REC"/>
    <property type="match status" value="1"/>
</dbReference>
<dbReference type="SMART" id="SM00862">
    <property type="entry name" value="Trans_reg_C"/>
    <property type="match status" value="1"/>
</dbReference>
<evidence type="ECO:0000256" key="4">
    <source>
        <dbReference type="ARBA" id="ARBA00023163"/>
    </source>
</evidence>
<keyword evidence="3 6" id="KW-0238">DNA-binding</keyword>
<dbReference type="GO" id="GO:0005829">
    <property type="term" value="C:cytosol"/>
    <property type="evidence" value="ECO:0007669"/>
    <property type="project" value="TreeGrafter"/>
</dbReference>
<dbReference type="GO" id="GO:0000976">
    <property type="term" value="F:transcription cis-regulatory region binding"/>
    <property type="evidence" value="ECO:0007669"/>
    <property type="project" value="TreeGrafter"/>
</dbReference>
<dbReference type="GO" id="GO:0032993">
    <property type="term" value="C:protein-DNA complex"/>
    <property type="evidence" value="ECO:0007669"/>
    <property type="project" value="TreeGrafter"/>
</dbReference>
<dbReference type="Gene3D" id="6.10.250.690">
    <property type="match status" value="1"/>
</dbReference>
<dbReference type="Gene3D" id="3.40.50.2300">
    <property type="match status" value="1"/>
</dbReference>
<dbReference type="CDD" id="cd17574">
    <property type="entry name" value="REC_OmpR"/>
    <property type="match status" value="1"/>
</dbReference>
<dbReference type="PROSITE" id="PS50110">
    <property type="entry name" value="RESPONSE_REGULATORY"/>
    <property type="match status" value="1"/>
</dbReference>
<dbReference type="InterPro" id="IPR001867">
    <property type="entry name" value="OmpR/PhoB-type_DNA-bd"/>
</dbReference>
<accession>A0A2W5ZDF5</accession>
<gene>
    <name evidence="9" type="ORF">DLM65_01705</name>
</gene>
<feature type="modified residue" description="4-aspartylphosphate" evidence="5">
    <location>
        <position position="56"/>
    </location>
</feature>
<organism evidence="9 10">
    <name type="scientific">Candidatus Aeolococcus gillhamiae</name>
    <dbReference type="NCBI Taxonomy" id="3127015"/>
    <lineage>
        <taxon>Bacteria</taxon>
        <taxon>Bacillati</taxon>
        <taxon>Candidatus Dormiibacterota</taxon>
        <taxon>Candidatus Dormibacteria</taxon>
        <taxon>Candidatus Aeolococcales</taxon>
        <taxon>Candidatus Aeolococcaceae</taxon>
        <taxon>Candidatus Aeolococcus</taxon>
    </lineage>
</organism>
<reference evidence="9 10" key="1">
    <citation type="journal article" date="2017" name="Nature">
        <title>Atmospheric trace gases support primary production in Antarctic desert surface soil.</title>
        <authorList>
            <person name="Ji M."/>
            <person name="Greening C."/>
            <person name="Vanwonterghem I."/>
            <person name="Carere C.R."/>
            <person name="Bay S.K."/>
            <person name="Steen J.A."/>
            <person name="Montgomery K."/>
            <person name="Lines T."/>
            <person name="Beardall J."/>
            <person name="van Dorst J."/>
            <person name="Snape I."/>
            <person name="Stott M.B."/>
            <person name="Hugenholtz P."/>
            <person name="Ferrari B.C."/>
        </authorList>
    </citation>
    <scope>NUCLEOTIDE SEQUENCE [LARGE SCALE GENOMIC DNA]</scope>
    <source>
        <strain evidence="9">RRmetagenome_bin12</strain>
    </source>
</reference>
<feature type="domain" description="Response regulatory" evidence="7">
    <location>
        <begin position="7"/>
        <end position="120"/>
    </location>
</feature>
<evidence type="ECO:0000313" key="9">
    <source>
        <dbReference type="EMBL" id="PZR83482.1"/>
    </source>
</evidence>
<dbReference type="CDD" id="cd00383">
    <property type="entry name" value="trans_reg_C"/>
    <property type="match status" value="1"/>
</dbReference>
<dbReference type="InterPro" id="IPR011006">
    <property type="entry name" value="CheY-like_superfamily"/>
</dbReference>
<feature type="DNA-binding region" description="OmpR/PhoB-type" evidence="6">
    <location>
        <begin position="130"/>
        <end position="224"/>
    </location>
</feature>
<evidence type="ECO:0000313" key="10">
    <source>
        <dbReference type="Proteomes" id="UP000248724"/>
    </source>
</evidence>
<dbReference type="InterPro" id="IPR039420">
    <property type="entry name" value="WalR-like"/>
</dbReference>
<keyword evidence="4" id="KW-0804">Transcription</keyword>
<evidence type="ECO:0000259" key="7">
    <source>
        <dbReference type="PROSITE" id="PS50110"/>
    </source>
</evidence>
<evidence type="ECO:0000256" key="3">
    <source>
        <dbReference type="ARBA" id="ARBA00023125"/>
    </source>
</evidence>
<name>A0A2W5ZDF5_9BACT</name>
<dbReference type="InterPro" id="IPR001789">
    <property type="entry name" value="Sig_transdc_resp-reg_receiver"/>
</dbReference>
<dbReference type="EMBL" id="QHBU01000034">
    <property type="protein sequence ID" value="PZR83482.1"/>
    <property type="molecule type" value="Genomic_DNA"/>
</dbReference>
<keyword evidence="2" id="KW-0805">Transcription regulation</keyword>
<feature type="domain" description="OmpR/PhoB-type" evidence="8">
    <location>
        <begin position="130"/>
        <end position="224"/>
    </location>
</feature>
<protein>
    <submittedName>
        <fullName evidence="9">DNA-binding response regulator</fullName>
    </submittedName>
</protein>
<evidence type="ECO:0000256" key="6">
    <source>
        <dbReference type="PROSITE-ProRule" id="PRU01091"/>
    </source>
</evidence>
<dbReference type="GO" id="GO:0006355">
    <property type="term" value="P:regulation of DNA-templated transcription"/>
    <property type="evidence" value="ECO:0007669"/>
    <property type="project" value="InterPro"/>
</dbReference>
<dbReference type="GO" id="GO:0000156">
    <property type="term" value="F:phosphorelay response regulator activity"/>
    <property type="evidence" value="ECO:0007669"/>
    <property type="project" value="TreeGrafter"/>
</dbReference>
<dbReference type="PROSITE" id="PS51755">
    <property type="entry name" value="OMPR_PHOB"/>
    <property type="match status" value="1"/>
</dbReference>
<dbReference type="PANTHER" id="PTHR48111:SF4">
    <property type="entry name" value="DNA-BINDING DUAL TRANSCRIPTIONAL REGULATOR OMPR"/>
    <property type="match status" value="1"/>
</dbReference>
<evidence type="ECO:0000256" key="5">
    <source>
        <dbReference type="PROSITE-ProRule" id="PRU00169"/>
    </source>
</evidence>
<dbReference type="InterPro" id="IPR036388">
    <property type="entry name" value="WH-like_DNA-bd_sf"/>
</dbReference>
<comment type="caution">
    <text evidence="9">The sequence shown here is derived from an EMBL/GenBank/DDBJ whole genome shotgun (WGS) entry which is preliminary data.</text>
</comment>
<evidence type="ECO:0000256" key="2">
    <source>
        <dbReference type="ARBA" id="ARBA00023015"/>
    </source>
</evidence>
<keyword evidence="1 5" id="KW-0597">Phosphoprotein</keyword>
<dbReference type="PANTHER" id="PTHR48111">
    <property type="entry name" value="REGULATOR OF RPOS"/>
    <property type="match status" value="1"/>
</dbReference>
<dbReference type="Gene3D" id="1.10.10.10">
    <property type="entry name" value="Winged helix-like DNA-binding domain superfamily/Winged helix DNA-binding domain"/>
    <property type="match status" value="1"/>
</dbReference>
<dbReference type="Proteomes" id="UP000248724">
    <property type="component" value="Unassembled WGS sequence"/>
</dbReference>
<proteinExistence type="predicted"/>
<dbReference type="Pfam" id="PF00486">
    <property type="entry name" value="Trans_reg_C"/>
    <property type="match status" value="1"/>
</dbReference>
<evidence type="ECO:0000259" key="8">
    <source>
        <dbReference type="PROSITE" id="PS51755"/>
    </source>
</evidence>
<sequence>MVTGRPRVLVADDEEAIRRLLGLYLTQADFDVVEAVDGTRALAVLLSAEVDIALIDVMLPEMDGFEVVRRARLRSSIPMLFLTAKGEEVQRVAGLELGADDYIVKPFFAAEVVSRVRAHLRRIAGFLEPATSLRNGVLELNLTERRCLVAGAEVMLTRREFDLLTQLMERPGQVFTREQLLERVWGSPFFTAKTVDVHISALRRKLGGAAGISAMRGVGYRMEPA</sequence>
<dbReference type="SUPFAM" id="SSF52172">
    <property type="entry name" value="CheY-like"/>
    <property type="match status" value="1"/>
</dbReference>
<dbReference type="AlphaFoldDB" id="A0A2W5ZDF5"/>
<dbReference type="Pfam" id="PF00072">
    <property type="entry name" value="Response_reg"/>
    <property type="match status" value="1"/>
</dbReference>
<evidence type="ECO:0000256" key="1">
    <source>
        <dbReference type="ARBA" id="ARBA00022553"/>
    </source>
</evidence>